<protein>
    <submittedName>
        <fullName evidence="8">UDP-galactopyranose mutase</fullName>
        <ecNumber evidence="8">5.4.99.9</ecNumber>
    </submittedName>
</protein>
<evidence type="ECO:0000313" key="8">
    <source>
        <dbReference type="EMBL" id="MEP0948322.1"/>
    </source>
</evidence>
<keyword evidence="3" id="KW-0285">Flavoprotein</keyword>
<dbReference type="GO" id="GO:0008767">
    <property type="term" value="F:UDP-galactopyranose mutase activity"/>
    <property type="evidence" value="ECO:0007669"/>
    <property type="project" value="UniProtKB-EC"/>
</dbReference>
<feature type="compositionally biased region" description="Polar residues" evidence="6">
    <location>
        <begin position="395"/>
        <end position="405"/>
    </location>
</feature>
<evidence type="ECO:0000256" key="1">
    <source>
        <dbReference type="ARBA" id="ARBA00001974"/>
    </source>
</evidence>
<keyword evidence="4" id="KW-0274">FAD</keyword>
<keyword evidence="9" id="KW-1185">Reference proteome</keyword>
<dbReference type="PANTHER" id="PTHR21197:SF0">
    <property type="entry name" value="UDP-GALACTOPYRANOSE MUTASE"/>
    <property type="match status" value="1"/>
</dbReference>
<dbReference type="RefSeq" id="WP_190703699.1">
    <property type="nucleotide sequence ID" value="NZ_JAMPKX010000007.1"/>
</dbReference>
<name>A0ABV0K6C6_9CYAN</name>
<proteinExistence type="inferred from homology"/>
<dbReference type="PANTHER" id="PTHR21197">
    <property type="entry name" value="UDP-GALACTOPYRANOSE MUTASE"/>
    <property type="match status" value="1"/>
</dbReference>
<evidence type="ECO:0000256" key="2">
    <source>
        <dbReference type="ARBA" id="ARBA00009321"/>
    </source>
</evidence>
<feature type="domain" description="UDP-galactopyranose mutase C-terminal" evidence="7">
    <location>
        <begin position="147"/>
        <end position="343"/>
    </location>
</feature>
<sequence>MFDYLIVGAGFAGSVLAERLATQQNKKVLIVDTRNHIGGNAYDHYNEDGILVHKYGPHIFHTNSRDVFEYLSLFTEWRRYEHRVLASVDGQLVPIPINLDTINKLYGLKLTAFEVEEFLASLAETKDYIRTSEDVVVSKVGRELYEKFFRNYTRKQWGVDPSELDKSVTARVPTRTNRDDRYFTDTYQAMPLHGYTRMFEQMLAHPNIKIMLNTDYREIQDVIPYKEMIYTGPVDGFFDYCYGKLPYRSLEFKHETLNEEVHQPQAVINYPNEHLYTRVTEFKYLTGQEHLKTSIVYEYPQAEGDPYYPVPRPENAELYKQYKALADAEPGVHFVGRLATYKYYNMDQVVAQALALHAQLSNRSSWHPREESLPAKQPVVPMSNGNGNGNGSFKAVSSNGSSRSATPVAAGKTETNGKSR</sequence>
<keyword evidence="5 8" id="KW-0413">Isomerase</keyword>
<comment type="cofactor">
    <cofactor evidence="1">
        <name>FAD</name>
        <dbReference type="ChEBI" id="CHEBI:57692"/>
    </cofactor>
</comment>
<feature type="region of interest" description="Disordered" evidence="6">
    <location>
        <begin position="367"/>
        <end position="420"/>
    </location>
</feature>
<gene>
    <name evidence="8" type="primary">glf</name>
    <name evidence="8" type="ORF">NC992_15670</name>
</gene>
<evidence type="ECO:0000259" key="7">
    <source>
        <dbReference type="Pfam" id="PF03275"/>
    </source>
</evidence>
<dbReference type="InterPro" id="IPR004379">
    <property type="entry name" value="UDP-GALP_mutase"/>
</dbReference>
<evidence type="ECO:0000256" key="4">
    <source>
        <dbReference type="ARBA" id="ARBA00022827"/>
    </source>
</evidence>
<dbReference type="EMBL" id="JAMPKX010000007">
    <property type="protein sequence ID" value="MEP0948322.1"/>
    <property type="molecule type" value="Genomic_DNA"/>
</dbReference>
<dbReference type="Pfam" id="PF03275">
    <property type="entry name" value="GLF"/>
    <property type="match status" value="1"/>
</dbReference>
<dbReference type="InterPro" id="IPR015899">
    <property type="entry name" value="UDP-GalPyranose_mutase_C"/>
</dbReference>
<dbReference type="Gene3D" id="3.40.50.720">
    <property type="entry name" value="NAD(P)-binding Rossmann-like Domain"/>
    <property type="match status" value="3"/>
</dbReference>
<dbReference type="SUPFAM" id="SSF54373">
    <property type="entry name" value="FAD-linked reductases, C-terminal domain"/>
    <property type="match status" value="1"/>
</dbReference>
<evidence type="ECO:0000313" key="9">
    <source>
        <dbReference type="Proteomes" id="UP001482513"/>
    </source>
</evidence>
<evidence type="ECO:0000256" key="6">
    <source>
        <dbReference type="SAM" id="MobiDB-lite"/>
    </source>
</evidence>
<dbReference type="NCBIfam" id="TIGR00031">
    <property type="entry name" value="UDP-GALP_mutase"/>
    <property type="match status" value="1"/>
</dbReference>
<dbReference type="Proteomes" id="UP001482513">
    <property type="component" value="Unassembled WGS sequence"/>
</dbReference>
<comment type="caution">
    <text evidence="8">The sequence shown here is derived from an EMBL/GenBank/DDBJ whole genome shotgun (WGS) entry which is preliminary data.</text>
</comment>
<evidence type="ECO:0000256" key="3">
    <source>
        <dbReference type="ARBA" id="ARBA00022630"/>
    </source>
</evidence>
<dbReference type="Pfam" id="PF13450">
    <property type="entry name" value="NAD_binding_8"/>
    <property type="match status" value="1"/>
</dbReference>
<organism evidence="8 9">
    <name type="scientific">Leptolyngbya subtilissima DQ-A4</name>
    <dbReference type="NCBI Taxonomy" id="2933933"/>
    <lineage>
        <taxon>Bacteria</taxon>
        <taxon>Bacillati</taxon>
        <taxon>Cyanobacteriota</taxon>
        <taxon>Cyanophyceae</taxon>
        <taxon>Leptolyngbyales</taxon>
        <taxon>Leptolyngbyaceae</taxon>
        <taxon>Leptolyngbya group</taxon>
        <taxon>Leptolyngbya</taxon>
    </lineage>
</organism>
<evidence type="ECO:0000256" key="5">
    <source>
        <dbReference type="ARBA" id="ARBA00023235"/>
    </source>
</evidence>
<comment type="similarity">
    <text evidence="2">Belongs to the UDP-galactopyranose/dTDP-fucopyranose mutase family.</text>
</comment>
<dbReference type="SUPFAM" id="SSF51971">
    <property type="entry name" value="Nucleotide-binding domain"/>
    <property type="match status" value="1"/>
</dbReference>
<accession>A0ABV0K6C6</accession>
<dbReference type="EC" id="5.4.99.9" evidence="8"/>
<reference evidence="8 9" key="1">
    <citation type="submission" date="2022-04" db="EMBL/GenBank/DDBJ databases">
        <title>Positive selection, recombination, and allopatry shape intraspecific diversity of widespread and dominant cyanobacteria.</title>
        <authorList>
            <person name="Wei J."/>
            <person name="Shu W."/>
            <person name="Hu C."/>
        </authorList>
    </citation>
    <scope>NUCLEOTIDE SEQUENCE [LARGE SCALE GENOMIC DNA]</scope>
    <source>
        <strain evidence="8 9">DQ-A4</strain>
    </source>
</reference>